<dbReference type="SUPFAM" id="SSF103473">
    <property type="entry name" value="MFS general substrate transporter"/>
    <property type="match status" value="1"/>
</dbReference>
<feature type="transmembrane region" description="Helical" evidence="6">
    <location>
        <begin position="446"/>
        <end position="465"/>
    </location>
</feature>
<dbReference type="InterPro" id="IPR051068">
    <property type="entry name" value="MFS_Domain-Containing_Protein"/>
</dbReference>
<feature type="transmembrane region" description="Helical" evidence="6">
    <location>
        <begin position="63"/>
        <end position="82"/>
    </location>
</feature>
<name>A0AAD4RAI8_9BILA</name>
<dbReference type="PANTHER" id="PTHR23510">
    <property type="entry name" value="INNER MEMBRANE TRANSPORT PROTEIN YAJR"/>
    <property type="match status" value="1"/>
</dbReference>
<feature type="transmembrane region" description="Helical" evidence="6">
    <location>
        <begin position="279"/>
        <end position="300"/>
    </location>
</feature>
<keyword evidence="8" id="KW-1185">Reference proteome</keyword>
<keyword evidence="5 6" id="KW-0472">Membrane</keyword>
<keyword evidence="4 6" id="KW-1133">Transmembrane helix</keyword>
<feature type="transmembrane region" description="Helical" evidence="6">
    <location>
        <begin position="238"/>
        <end position="259"/>
    </location>
</feature>
<feature type="transmembrane region" description="Helical" evidence="6">
    <location>
        <begin position="376"/>
        <end position="395"/>
    </location>
</feature>
<comment type="caution">
    <text evidence="7">The sequence shown here is derived from an EMBL/GenBank/DDBJ whole genome shotgun (WGS) entry which is preliminary data.</text>
</comment>
<dbReference type="InterPro" id="IPR036259">
    <property type="entry name" value="MFS_trans_sf"/>
</dbReference>
<dbReference type="GO" id="GO:0005765">
    <property type="term" value="C:lysosomal membrane"/>
    <property type="evidence" value="ECO:0007669"/>
    <property type="project" value="TreeGrafter"/>
</dbReference>
<dbReference type="InterPro" id="IPR011701">
    <property type="entry name" value="MFS"/>
</dbReference>
<organism evidence="7 8">
    <name type="scientific">Ditylenchus destructor</name>
    <dbReference type="NCBI Taxonomy" id="166010"/>
    <lineage>
        <taxon>Eukaryota</taxon>
        <taxon>Metazoa</taxon>
        <taxon>Ecdysozoa</taxon>
        <taxon>Nematoda</taxon>
        <taxon>Chromadorea</taxon>
        <taxon>Rhabditida</taxon>
        <taxon>Tylenchina</taxon>
        <taxon>Tylenchomorpha</taxon>
        <taxon>Sphaerularioidea</taxon>
        <taxon>Anguinidae</taxon>
        <taxon>Anguininae</taxon>
        <taxon>Ditylenchus</taxon>
    </lineage>
</organism>
<feature type="transmembrane region" description="Helical" evidence="6">
    <location>
        <begin position="312"/>
        <end position="330"/>
    </location>
</feature>
<dbReference type="Proteomes" id="UP001201812">
    <property type="component" value="Unassembled WGS sequence"/>
</dbReference>
<evidence type="ECO:0000313" key="8">
    <source>
        <dbReference type="Proteomes" id="UP001201812"/>
    </source>
</evidence>
<evidence type="ECO:0000256" key="1">
    <source>
        <dbReference type="ARBA" id="ARBA00004127"/>
    </source>
</evidence>
<feature type="transmembrane region" description="Helical" evidence="6">
    <location>
        <begin position="416"/>
        <end position="440"/>
    </location>
</feature>
<feature type="transmembrane region" description="Helical" evidence="6">
    <location>
        <begin position="123"/>
        <end position="148"/>
    </location>
</feature>
<evidence type="ECO:0000256" key="4">
    <source>
        <dbReference type="ARBA" id="ARBA00022989"/>
    </source>
</evidence>
<keyword evidence="2" id="KW-0813">Transport</keyword>
<comment type="subcellular location">
    <subcellularLocation>
        <location evidence="1">Endomembrane system</location>
        <topology evidence="1">Multi-pass membrane protein</topology>
    </subcellularLocation>
</comment>
<dbReference type="Pfam" id="PF07690">
    <property type="entry name" value="MFS_1"/>
    <property type="match status" value="1"/>
</dbReference>
<dbReference type="PANTHER" id="PTHR23510:SF3">
    <property type="entry name" value="MAJOR FACILITATOR SUPERFAMILY DOMAIN-CONTAINING PROTEIN 8"/>
    <property type="match status" value="1"/>
</dbReference>
<feature type="transmembrane region" description="Helical" evidence="6">
    <location>
        <begin position="88"/>
        <end position="111"/>
    </location>
</feature>
<reference evidence="7" key="1">
    <citation type="submission" date="2022-01" db="EMBL/GenBank/DDBJ databases">
        <title>Genome Sequence Resource for Two Populations of Ditylenchus destructor, the Migratory Endoparasitic Phytonematode.</title>
        <authorList>
            <person name="Zhang H."/>
            <person name="Lin R."/>
            <person name="Xie B."/>
        </authorList>
    </citation>
    <scope>NUCLEOTIDE SEQUENCE</scope>
    <source>
        <strain evidence="7">BazhouSP</strain>
    </source>
</reference>
<proteinExistence type="predicted"/>
<keyword evidence="3 6" id="KW-0812">Transmembrane</keyword>
<evidence type="ECO:0000313" key="7">
    <source>
        <dbReference type="EMBL" id="KAI1720642.1"/>
    </source>
</evidence>
<evidence type="ECO:0000256" key="6">
    <source>
        <dbReference type="SAM" id="Phobius"/>
    </source>
</evidence>
<dbReference type="EMBL" id="JAKKPZ010000005">
    <property type="protein sequence ID" value="KAI1720642.1"/>
    <property type="molecule type" value="Genomic_DNA"/>
</dbReference>
<sequence length="490" mass="54025">MIDYVRVSTIGANAWPYLNSLDSDATEAFFGYAKSAGSIGNMISATVAGFLSNWIAHTRPAMVVGKLFSLLACILYVSLELFPYGRRYIFLLVELLFGIATGFVGVWRVHVVMASTEKDRARAVSMAGLAITLGLSAGPLFTLVLGLLMDSADEDLMTLPNYLQVNIYTAPGYLTAAGSIIGLLLLMCCFDGRMDHIHTSDSCKMLTTSHDKPVFKIMNPTKHTSFQKFASPRFSYDCFAVFVCLLMKIGIVSALQYTLTLSAPYTSIVFKWSHHQTVFFHALAHGLMGLVGVVCNLGYIFGIFTKIPQRKAVLFAITIMFLFFLITYPWPFISETIPYKVIGNTTQDNGTVVEEVISYGCKPSFRWCKNTPAVDIYVYHIALVICMGIAIPLSNTNLDVLYSKILGPIKQGTMQGMFAAVGDVVNVFAPIAVSQVYTFFGPRPVWIYELGVLGICIVVWCFGYSRIVPFKRKNSTIVQTSTIIVSSKLA</sequence>
<dbReference type="GO" id="GO:0022857">
    <property type="term" value="F:transmembrane transporter activity"/>
    <property type="evidence" value="ECO:0007669"/>
    <property type="project" value="InterPro"/>
</dbReference>
<feature type="transmembrane region" description="Helical" evidence="6">
    <location>
        <begin position="168"/>
        <end position="190"/>
    </location>
</feature>
<evidence type="ECO:0000256" key="3">
    <source>
        <dbReference type="ARBA" id="ARBA00022692"/>
    </source>
</evidence>
<accession>A0AAD4RAI8</accession>
<dbReference type="Gene3D" id="1.20.1250.20">
    <property type="entry name" value="MFS general substrate transporter like domains"/>
    <property type="match status" value="1"/>
</dbReference>
<gene>
    <name evidence="7" type="ORF">DdX_04884</name>
</gene>
<dbReference type="AlphaFoldDB" id="A0AAD4RAI8"/>
<protein>
    <submittedName>
        <fullName evidence="7">Major facilitator superfamily domain-containing protein</fullName>
    </submittedName>
</protein>
<dbReference type="GO" id="GO:0012505">
    <property type="term" value="C:endomembrane system"/>
    <property type="evidence" value="ECO:0007669"/>
    <property type="project" value="UniProtKB-SubCell"/>
</dbReference>
<evidence type="ECO:0000256" key="5">
    <source>
        <dbReference type="ARBA" id="ARBA00023136"/>
    </source>
</evidence>
<evidence type="ECO:0000256" key="2">
    <source>
        <dbReference type="ARBA" id="ARBA00022448"/>
    </source>
</evidence>